<dbReference type="OrthoDB" id="435564at2759"/>
<evidence type="ECO:0000313" key="3">
    <source>
        <dbReference type="EMBL" id="CAL1152497.1"/>
    </source>
</evidence>
<protein>
    <submittedName>
        <fullName evidence="4">Craniofacial development protein 2 (p97 bucentaur protein)</fullName>
    </submittedName>
</protein>
<dbReference type="EMBL" id="CAMXCT030002585">
    <property type="protein sequence ID" value="CAL4786434.1"/>
    <property type="molecule type" value="Genomic_DNA"/>
</dbReference>
<evidence type="ECO:0000259" key="1">
    <source>
        <dbReference type="Pfam" id="PF03372"/>
    </source>
</evidence>
<feature type="domain" description="Endonuclease/exonuclease/phosphatase" evidence="1">
    <location>
        <begin position="116"/>
        <end position="330"/>
    </location>
</feature>
<dbReference type="Proteomes" id="UP001152797">
    <property type="component" value="Unassembled WGS sequence"/>
</dbReference>
<accession>A0A9P1CV32</accession>
<evidence type="ECO:0000313" key="4">
    <source>
        <dbReference type="EMBL" id="CAL4786434.1"/>
    </source>
</evidence>
<keyword evidence="5" id="KW-1185">Reference proteome</keyword>
<dbReference type="EMBL" id="CAMXCT020002585">
    <property type="protein sequence ID" value="CAL1152497.1"/>
    <property type="molecule type" value="Genomic_DNA"/>
</dbReference>
<gene>
    <name evidence="2" type="ORF">C1SCF055_LOCUS25365</name>
</gene>
<reference evidence="3" key="2">
    <citation type="submission" date="2024-04" db="EMBL/GenBank/DDBJ databases">
        <authorList>
            <person name="Chen Y."/>
            <person name="Shah S."/>
            <person name="Dougan E. K."/>
            <person name="Thang M."/>
            <person name="Chan C."/>
        </authorList>
    </citation>
    <scope>NUCLEOTIDE SEQUENCE [LARGE SCALE GENOMIC DNA]</scope>
</reference>
<dbReference type="SUPFAM" id="SSF56219">
    <property type="entry name" value="DNase I-like"/>
    <property type="match status" value="1"/>
</dbReference>
<dbReference type="AlphaFoldDB" id="A0A9P1CV32"/>
<organism evidence="2">
    <name type="scientific">Cladocopium goreaui</name>
    <dbReference type="NCBI Taxonomy" id="2562237"/>
    <lineage>
        <taxon>Eukaryota</taxon>
        <taxon>Sar</taxon>
        <taxon>Alveolata</taxon>
        <taxon>Dinophyceae</taxon>
        <taxon>Suessiales</taxon>
        <taxon>Symbiodiniaceae</taxon>
        <taxon>Cladocopium</taxon>
    </lineage>
</organism>
<name>A0A9P1CV32_9DINO</name>
<dbReference type="InterPro" id="IPR036691">
    <property type="entry name" value="Endo/exonu/phosph_ase_sf"/>
</dbReference>
<sequence length="469" mass="54148">MEVTEVRHQIPHNLGEGTKLHGMQPLACAGTQARHEAAQRNSQKVKKRSLQRAYRRALQQGLAWYRGSHYTVQELENMGCSLPTGPAAPPEREFIHHDLHRCNRQHAPKRRMTFWQWNCGGLSISKLDEVKAWLALNQVDIAVMVETRWTYDATWTDSEWNMVHSGEGAHRGKGILILVSRRICNSAQIQWQFHDSGRLVHLRLKQHPRNLDIVACYQHVFQPTQSCLQARERWWGLLERVLAGLPTRNCLVMLGDFNSSLQASPRISGTSTFLWNGRSHRGTSHADHPRLLQILRHFALVALNTWSSALGPTYVHGHTASRLDYICVRQMYADGTARRVRYLWDSPFISQTTHGHVPMLCTLAKFWIPDHAHHRIQQVTMQQRQSSRQAYLTQSPAWMEFCDRSHDMLVEHFADTTKDADVFMNDLHSSMLQLFVTHFPAGKKESSTSTWKPALPILLNKWQHRRLMQ</sequence>
<evidence type="ECO:0000313" key="5">
    <source>
        <dbReference type="Proteomes" id="UP001152797"/>
    </source>
</evidence>
<dbReference type="EMBL" id="CAMXCT010002585">
    <property type="protein sequence ID" value="CAI3999122.1"/>
    <property type="molecule type" value="Genomic_DNA"/>
</dbReference>
<reference evidence="2" key="1">
    <citation type="submission" date="2022-10" db="EMBL/GenBank/DDBJ databases">
        <authorList>
            <person name="Chen Y."/>
            <person name="Dougan E. K."/>
            <person name="Chan C."/>
            <person name="Rhodes N."/>
            <person name="Thang M."/>
        </authorList>
    </citation>
    <scope>NUCLEOTIDE SEQUENCE</scope>
</reference>
<dbReference type="InterPro" id="IPR005135">
    <property type="entry name" value="Endo/exonuclease/phosphatase"/>
</dbReference>
<dbReference type="Gene3D" id="3.60.10.10">
    <property type="entry name" value="Endonuclease/exonuclease/phosphatase"/>
    <property type="match status" value="1"/>
</dbReference>
<dbReference type="Pfam" id="PF03372">
    <property type="entry name" value="Exo_endo_phos"/>
    <property type="match status" value="1"/>
</dbReference>
<feature type="non-terminal residue" evidence="2">
    <location>
        <position position="469"/>
    </location>
</feature>
<comment type="caution">
    <text evidence="2">The sequence shown here is derived from an EMBL/GenBank/DDBJ whole genome shotgun (WGS) entry which is preliminary data.</text>
</comment>
<evidence type="ECO:0000313" key="2">
    <source>
        <dbReference type="EMBL" id="CAI3999122.1"/>
    </source>
</evidence>
<dbReference type="GO" id="GO:0003824">
    <property type="term" value="F:catalytic activity"/>
    <property type="evidence" value="ECO:0007669"/>
    <property type="project" value="InterPro"/>
</dbReference>
<proteinExistence type="predicted"/>